<organism evidence="2 3">
    <name type="scientific">Denitromonas iodatirespirans</name>
    <dbReference type="NCBI Taxonomy" id="2795389"/>
    <lineage>
        <taxon>Bacteria</taxon>
        <taxon>Pseudomonadati</taxon>
        <taxon>Pseudomonadota</taxon>
        <taxon>Betaproteobacteria</taxon>
        <taxon>Rhodocyclales</taxon>
        <taxon>Zoogloeaceae</taxon>
        <taxon>Denitromonas</taxon>
    </lineage>
</organism>
<accession>A0A944DRA8</accession>
<gene>
    <name evidence="2" type="ORF">I8J34_18310</name>
</gene>
<evidence type="ECO:0000313" key="3">
    <source>
        <dbReference type="Proteomes" id="UP000694660"/>
    </source>
</evidence>
<dbReference type="Pfam" id="PF12697">
    <property type="entry name" value="Abhydrolase_6"/>
    <property type="match status" value="1"/>
</dbReference>
<dbReference type="GO" id="GO:0016787">
    <property type="term" value="F:hydrolase activity"/>
    <property type="evidence" value="ECO:0007669"/>
    <property type="project" value="UniProtKB-KW"/>
</dbReference>
<dbReference type="PANTHER" id="PTHR43194">
    <property type="entry name" value="HYDROLASE ALPHA/BETA FOLD FAMILY"/>
    <property type="match status" value="1"/>
</dbReference>
<comment type="caution">
    <text evidence="2">The sequence shown here is derived from an EMBL/GenBank/DDBJ whole genome shotgun (WGS) entry which is preliminary data.</text>
</comment>
<dbReference type="AlphaFoldDB" id="A0A944DRA8"/>
<keyword evidence="2" id="KW-0378">Hydrolase</keyword>
<dbReference type="Gene3D" id="3.40.50.1820">
    <property type="entry name" value="alpha/beta hydrolase"/>
    <property type="match status" value="1"/>
</dbReference>
<dbReference type="SUPFAM" id="SSF53474">
    <property type="entry name" value="alpha/beta-Hydrolases"/>
    <property type="match status" value="1"/>
</dbReference>
<dbReference type="EMBL" id="JAEKFT010000025">
    <property type="protein sequence ID" value="MBT0963139.1"/>
    <property type="molecule type" value="Genomic_DNA"/>
</dbReference>
<name>A0A944DRA8_DENI1</name>
<evidence type="ECO:0000259" key="1">
    <source>
        <dbReference type="Pfam" id="PF12697"/>
    </source>
</evidence>
<dbReference type="Proteomes" id="UP000694660">
    <property type="component" value="Unassembled WGS sequence"/>
</dbReference>
<sequence length="266" mass="29658">MNRHRFGELEVLACAPEGEAHPVPLLFVHGAYTAAWCWQEHFMPWFAEAGFSCYAVSLSGHGHSRRRDGLDSYSLNDYVNDVAEVVGGLPAAPALIGHSMGGMVVQKYLERTEAPAAVLMASVPPQGLWTSALGLMFRKPMLLQDLNRLLGGGEAHAATLRDALFYQPVADEDMRRYLSLSQPESHRAIWDMTLFNLPLPSRMARVPMLILGAEHDELIPPSLVRMTSSVYGLREEIFPGMGHAMMLERDWESVAERMRAWLQSVL</sequence>
<proteinExistence type="predicted"/>
<keyword evidence="3" id="KW-1185">Reference proteome</keyword>
<reference evidence="3" key="1">
    <citation type="journal article" date="2022" name="ISME J.">
        <title>Genetic and phylogenetic analysis of dissimilatory iodate-reducing bacteria identifies potential niches across the world's oceans.</title>
        <authorList>
            <person name="Reyes-Umana V."/>
            <person name="Henning Z."/>
            <person name="Lee K."/>
            <person name="Barnum T.P."/>
            <person name="Coates J.D."/>
        </authorList>
    </citation>
    <scope>NUCLEOTIDE SEQUENCE [LARGE SCALE GENOMIC DNA]</scope>
    <source>
        <strain evidence="3">IR12</strain>
    </source>
</reference>
<dbReference type="RefSeq" id="WP_214363077.1">
    <property type="nucleotide sequence ID" value="NZ_JAEKFT010000025.1"/>
</dbReference>
<protein>
    <submittedName>
        <fullName evidence="2">Alpha/beta fold hydrolase</fullName>
    </submittedName>
</protein>
<dbReference type="InterPro" id="IPR000073">
    <property type="entry name" value="AB_hydrolase_1"/>
</dbReference>
<dbReference type="InterPro" id="IPR029058">
    <property type="entry name" value="AB_hydrolase_fold"/>
</dbReference>
<dbReference type="PANTHER" id="PTHR43194:SF2">
    <property type="entry name" value="PEROXISOMAL MEMBRANE PROTEIN LPX1"/>
    <property type="match status" value="1"/>
</dbReference>
<feature type="domain" description="AB hydrolase-1" evidence="1">
    <location>
        <begin position="25"/>
        <end position="256"/>
    </location>
</feature>
<dbReference type="InterPro" id="IPR050228">
    <property type="entry name" value="Carboxylesterase_BioH"/>
</dbReference>
<evidence type="ECO:0000313" key="2">
    <source>
        <dbReference type="EMBL" id="MBT0963139.1"/>
    </source>
</evidence>